<evidence type="ECO:0000313" key="9">
    <source>
        <dbReference type="Proteomes" id="UP000593892"/>
    </source>
</evidence>
<dbReference type="GO" id="GO:0016020">
    <property type="term" value="C:membrane"/>
    <property type="evidence" value="ECO:0007669"/>
    <property type="project" value="UniProtKB-SubCell"/>
</dbReference>
<feature type="transmembrane region" description="Helical" evidence="6">
    <location>
        <begin position="252"/>
        <end position="270"/>
    </location>
</feature>
<evidence type="ECO:0000256" key="5">
    <source>
        <dbReference type="ARBA" id="ARBA00023136"/>
    </source>
</evidence>
<sequence>MTASPATQSPEHHSVSNLLDWTLLLLPGLIWGASFLFIAQGLESLPPNGITFTRLVIGFLTLSLFPGVRRPVARADWGRVALLGIIWMAFPLSLFPFAEQRVSSALTGMLNGATPLFAAAVASLLARSLPPRPVLLGLAVGFAGTILVAVPSLGEGSNQAAGVLMILVAVMSYGFSINLARPLQQRNGALPVIWRAVGFAVLLTAPLGVPALRSAHWTLPSLLSLLALGIFGTGIAYILLAVAAGRIGATRASASTFLIPGVALLLGVLVRGERVALLSLCGGAVSLAGAILIRRASQTAAAKS</sequence>
<evidence type="ECO:0000256" key="2">
    <source>
        <dbReference type="ARBA" id="ARBA00007362"/>
    </source>
</evidence>
<feature type="transmembrane region" description="Helical" evidence="6">
    <location>
        <begin position="218"/>
        <end position="240"/>
    </location>
</feature>
<evidence type="ECO:0000256" key="1">
    <source>
        <dbReference type="ARBA" id="ARBA00004141"/>
    </source>
</evidence>
<dbReference type="KEGG" id="pfer:IRI77_37520"/>
<feature type="transmembrane region" description="Helical" evidence="6">
    <location>
        <begin position="51"/>
        <end position="68"/>
    </location>
</feature>
<feature type="domain" description="EamA" evidence="7">
    <location>
        <begin position="23"/>
        <end position="149"/>
    </location>
</feature>
<evidence type="ECO:0000256" key="3">
    <source>
        <dbReference type="ARBA" id="ARBA00022692"/>
    </source>
</evidence>
<dbReference type="Proteomes" id="UP000593892">
    <property type="component" value="Chromosome"/>
</dbReference>
<dbReference type="InterPro" id="IPR050638">
    <property type="entry name" value="AA-Vitamin_Transporters"/>
</dbReference>
<dbReference type="Pfam" id="PF00892">
    <property type="entry name" value="EamA"/>
    <property type="match status" value="2"/>
</dbReference>
<dbReference type="PANTHER" id="PTHR32322:SF2">
    <property type="entry name" value="EAMA DOMAIN-CONTAINING PROTEIN"/>
    <property type="match status" value="1"/>
</dbReference>
<keyword evidence="4 6" id="KW-1133">Transmembrane helix</keyword>
<proteinExistence type="inferred from homology"/>
<dbReference type="AlphaFoldDB" id="A0A7S7NRG9"/>
<feature type="transmembrane region" description="Helical" evidence="6">
    <location>
        <begin position="80"/>
        <end position="98"/>
    </location>
</feature>
<keyword evidence="9" id="KW-1185">Reference proteome</keyword>
<evidence type="ECO:0000256" key="6">
    <source>
        <dbReference type="SAM" id="Phobius"/>
    </source>
</evidence>
<feature type="transmembrane region" description="Helical" evidence="6">
    <location>
        <begin position="133"/>
        <end position="154"/>
    </location>
</feature>
<evidence type="ECO:0000259" key="7">
    <source>
        <dbReference type="Pfam" id="PF00892"/>
    </source>
</evidence>
<feature type="transmembrane region" description="Helical" evidence="6">
    <location>
        <begin position="276"/>
        <end position="293"/>
    </location>
</feature>
<organism evidence="8 9">
    <name type="scientific">Paludibaculum fermentans</name>
    <dbReference type="NCBI Taxonomy" id="1473598"/>
    <lineage>
        <taxon>Bacteria</taxon>
        <taxon>Pseudomonadati</taxon>
        <taxon>Acidobacteriota</taxon>
        <taxon>Terriglobia</taxon>
        <taxon>Bryobacterales</taxon>
        <taxon>Bryobacteraceae</taxon>
        <taxon>Paludibaculum</taxon>
    </lineage>
</organism>
<reference evidence="8 9" key="1">
    <citation type="submission" date="2020-10" db="EMBL/GenBank/DDBJ databases">
        <title>Complete genome sequence of Paludibaculum fermentans P105T, a facultatively anaerobic acidobacterium capable of dissimilatory Fe(III) reduction.</title>
        <authorList>
            <person name="Dedysh S.N."/>
            <person name="Beletsky A.V."/>
            <person name="Kulichevskaya I.S."/>
            <person name="Mardanov A.V."/>
            <person name="Ravin N.V."/>
        </authorList>
    </citation>
    <scope>NUCLEOTIDE SEQUENCE [LARGE SCALE GENOMIC DNA]</scope>
    <source>
        <strain evidence="8 9">P105</strain>
    </source>
</reference>
<dbReference type="InterPro" id="IPR037185">
    <property type="entry name" value="EmrE-like"/>
</dbReference>
<dbReference type="RefSeq" id="WP_194450032.1">
    <property type="nucleotide sequence ID" value="NZ_CP063849.1"/>
</dbReference>
<accession>A0A7S7NRG9</accession>
<feature type="transmembrane region" description="Helical" evidence="6">
    <location>
        <begin position="192"/>
        <end position="212"/>
    </location>
</feature>
<keyword evidence="5 6" id="KW-0472">Membrane</keyword>
<evidence type="ECO:0000313" key="8">
    <source>
        <dbReference type="EMBL" id="QOY88369.1"/>
    </source>
</evidence>
<dbReference type="EMBL" id="CP063849">
    <property type="protein sequence ID" value="QOY88369.1"/>
    <property type="molecule type" value="Genomic_DNA"/>
</dbReference>
<keyword evidence="3 6" id="KW-0812">Transmembrane</keyword>
<protein>
    <submittedName>
        <fullName evidence="8">EamA family transporter</fullName>
    </submittedName>
</protein>
<dbReference type="SUPFAM" id="SSF103481">
    <property type="entry name" value="Multidrug resistance efflux transporter EmrE"/>
    <property type="match status" value="2"/>
</dbReference>
<name>A0A7S7NRG9_PALFE</name>
<evidence type="ECO:0000256" key="4">
    <source>
        <dbReference type="ARBA" id="ARBA00022989"/>
    </source>
</evidence>
<comment type="subcellular location">
    <subcellularLocation>
        <location evidence="1">Membrane</location>
        <topology evidence="1">Multi-pass membrane protein</topology>
    </subcellularLocation>
</comment>
<gene>
    <name evidence="8" type="ORF">IRI77_37520</name>
</gene>
<feature type="transmembrane region" description="Helical" evidence="6">
    <location>
        <begin position="160"/>
        <end position="180"/>
    </location>
</feature>
<feature type="domain" description="EamA" evidence="7">
    <location>
        <begin position="161"/>
        <end position="293"/>
    </location>
</feature>
<dbReference type="PANTHER" id="PTHR32322">
    <property type="entry name" value="INNER MEMBRANE TRANSPORTER"/>
    <property type="match status" value="1"/>
</dbReference>
<feature type="transmembrane region" description="Helical" evidence="6">
    <location>
        <begin position="21"/>
        <end position="39"/>
    </location>
</feature>
<dbReference type="InterPro" id="IPR000620">
    <property type="entry name" value="EamA_dom"/>
</dbReference>
<feature type="transmembrane region" description="Helical" evidence="6">
    <location>
        <begin position="104"/>
        <end position="126"/>
    </location>
</feature>
<comment type="similarity">
    <text evidence="2">Belongs to the EamA transporter family.</text>
</comment>